<evidence type="ECO:0000313" key="12">
    <source>
        <dbReference type="EMBL" id="OGC16431.1"/>
    </source>
</evidence>
<evidence type="ECO:0000256" key="8">
    <source>
        <dbReference type="ARBA" id="ARBA00023146"/>
    </source>
</evidence>
<keyword evidence="4 10" id="KW-0436">Ligase</keyword>
<comment type="subunit">
    <text evidence="10">Tetramer of two alpha and two beta subunits.</text>
</comment>
<dbReference type="AlphaFoldDB" id="A0A1F4S7Q0"/>
<keyword evidence="7 10" id="KW-0648">Protein biosynthesis</keyword>
<evidence type="ECO:0000256" key="1">
    <source>
        <dbReference type="ARBA" id="ARBA00004496"/>
    </source>
</evidence>
<dbReference type="NCBIfam" id="TIGR00211">
    <property type="entry name" value="glyS"/>
    <property type="match status" value="1"/>
</dbReference>
<gene>
    <name evidence="10" type="primary">glyS</name>
    <name evidence="12" type="ORF">A2290_02200</name>
</gene>
<dbReference type="GO" id="GO:0005524">
    <property type="term" value="F:ATP binding"/>
    <property type="evidence" value="ECO:0007669"/>
    <property type="project" value="UniProtKB-UniRule"/>
</dbReference>
<proteinExistence type="inferred from homology"/>
<dbReference type="InterPro" id="IPR015944">
    <property type="entry name" value="Gly-tRNA-synth_bsu"/>
</dbReference>
<keyword evidence="6 10" id="KW-0067">ATP-binding</keyword>
<dbReference type="PROSITE" id="PS50861">
    <property type="entry name" value="AA_TRNA_LIGASE_II_GLYAB"/>
    <property type="match status" value="1"/>
</dbReference>
<dbReference type="InterPro" id="IPR006194">
    <property type="entry name" value="Gly-tRNA-synth_heterodimer"/>
</dbReference>
<dbReference type="EC" id="6.1.1.14" evidence="10"/>
<dbReference type="EMBL" id="MEUA01000009">
    <property type="protein sequence ID" value="OGC16431.1"/>
    <property type="molecule type" value="Genomic_DNA"/>
</dbReference>
<reference evidence="12 13" key="1">
    <citation type="journal article" date="2016" name="Nat. Commun.">
        <title>Thousands of microbial genomes shed light on interconnected biogeochemical processes in an aquifer system.</title>
        <authorList>
            <person name="Anantharaman K."/>
            <person name="Brown C.T."/>
            <person name="Hug L.A."/>
            <person name="Sharon I."/>
            <person name="Castelle C.J."/>
            <person name="Probst A.J."/>
            <person name="Thomas B.C."/>
            <person name="Singh A."/>
            <person name="Wilkins M.J."/>
            <person name="Karaoz U."/>
            <person name="Brodie E.L."/>
            <person name="Williams K.H."/>
            <person name="Hubbard S.S."/>
            <person name="Banfield J.F."/>
        </authorList>
    </citation>
    <scope>NUCLEOTIDE SEQUENCE [LARGE SCALE GENOMIC DNA]</scope>
</reference>
<comment type="similarity">
    <text evidence="2 10">Belongs to the class-II aminoacyl-tRNA synthetase family.</text>
</comment>
<comment type="caution">
    <text evidence="12">The sequence shown here is derived from an EMBL/GenBank/DDBJ whole genome shotgun (WGS) entry which is preliminary data.</text>
</comment>
<keyword evidence="8 10" id="KW-0030">Aminoacyl-tRNA synthetase</keyword>
<organism evidence="12 13">
    <name type="scientific">candidate division WOR-1 bacterium RIFOXYB2_FULL_36_35</name>
    <dbReference type="NCBI Taxonomy" id="1802578"/>
    <lineage>
        <taxon>Bacteria</taxon>
        <taxon>Bacillati</taxon>
        <taxon>Saganbacteria</taxon>
    </lineage>
</organism>
<sequence>MIQNNLLLEIGCEEIPARFMDKLVLNFKKNAGEKLLTNRLSFKSLQAYGTPRRLVLFVEDLPKKQQDIVEEIKGPPKNIAYDQNGKFTNAANGFASKFGVSENNLFVKDNYLFAKVEKKGLPTDKVLTSLLPEIITSLYMPISMRWGDGDFKFIRPIHWIVALFGSKIIKFELAGIKSSNKTRGHRFLYKQKKLVIEKADISYYKSKLLKASVIVDQDERREKIRTLVKSKNNMALDYDDLLNEITYLIESPYVFECSFDKRFLSLPRKVLEAVMIKHQRYFPVVDVKNKIASDFIIVTNGCNAENVKDGNKRVITARLSDAKFFFDEDRKVPLKSRISGLRRVQFLAGLGDMEQKTERLRKLSHFIGKELKVDDKSLALIDRTAFLCKADLLTQMVFEFPELQGVMGKEYAMISGEEALVSLGIYEHYLPRFSEEGLPETVTGRVVSLADKIDTVCGCFGIGKIPSGSADPYGLRRAVNGIIRIIATNQTEILLDLVFDQSLKLYSSILKEVDFEKVYKKILEFIGVRLRGMLLELKYSQEVIDASFANLENISFVYRIATALDVYKREIWFSGIVATHDRVFRIASGAERSQIMEHDLVEEEEKNLYKLYLEVNWKVEDLLNKKADKKALIELSKLTLPVETFFEKILVMHEDERIKTNRLALLKSINNLFFKVADFRKMVLA</sequence>
<evidence type="ECO:0000256" key="3">
    <source>
        <dbReference type="ARBA" id="ARBA00022490"/>
    </source>
</evidence>
<evidence type="ECO:0000256" key="4">
    <source>
        <dbReference type="ARBA" id="ARBA00022598"/>
    </source>
</evidence>
<evidence type="ECO:0000259" key="11">
    <source>
        <dbReference type="Pfam" id="PF05746"/>
    </source>
</evidence>
<feature type="domain" description="DALR anticodon binding" evidence="11">
    <location>
        <begin position="579"/>
        <end position="672"/>
    </location>
</feature>
<evidence type="ECO:0000256" key="2">
    <source>
        <dbReference type="ARBA" id="ARBA00008226"/>
    </source>
</evidence>
<dbReference type="GO" id="GO:0006426">
    <property type="term" value="P:glycyl-tRNA aminoacylation"/>
    <property type="evidence" value="ECO:0007669"/>
    <property type="project" value="UniProtKB-UniRule"/>
</dbReference>
<evidence type="ECO:0000256" key="9">
    <source>
        <dbReference type="ARBA" id="ARBA00047937"/>
    </source>
</evidence>
<dbReference type="HAMAP" id="MF_00255">
    <property type="entry name" value="Gly_tRNA_synth_beta"/>
    <property type="match status" value="1"/>
</dbReference>
<accession>A0A1F4S7Q0</accession>
<evidence type="ECO:0000256" key="5">
    <source>
        <dbReference type="ARBA" id="ARBA00022741"/>
    </source>
</evidence>
<evidence type="ECO:0000256" key="7">
    <source>
        <dbReference type="ARBA" id="ARBA00022917"/>
    </source>
</evidence>
<evidence type="ECO:0000256" key="6">
    <source>
        <dbReference type="ARBA" id="ARBA00022840"/>
    </source>
</evidence>
<protein>
    <recommendedName>
        <fullName evidence="10">Glycine--tRNA ligase beta subunit</fullName>
        <ecNumber evidence="10">6.1.1.14</ecNumber>
    </recommendedName>
    <alternativeName>
        <fullName evidence="10">Glycyl-tRNA synthetase beta subunit</fullName>
        <shortName evidence="10">GlyRS</shortName>
    </alternativeName>
</protein>
<dbReference type="GO" id="GO:0004814">
    <property type="term" value="F:arginine-tRNA ligase activity"/>
    <property type="evidence" value="ECO:0007669"/>
    <property type="project" value="InterPro"/>
</dbReference>
<name>A0A1F4S7Q0_UNCSA</name>
<dbReference type="Pfam" id="PF02092">
    <property type="entry name" value="tRNA_synt_2f"/>
    <property type="match status" value="1"/>
</dbReference>
<keyword evidence="5 10" id="KW-0547">Nucleotide-binding</keyword>
<dbReference type="PRINTS" id="PR01045">
    <property type="entry name" value="TRNASYNTHGB"/>
</dbReference>
<dbReference type="GO" id="GO:0006420">
    <property type="term" value="P:arginyl-tRNA aminoacylation"/>
    <property type="evidence" value="ECO:0007669"/>
    <property type="project" value="InterPro"/>
</dbReference>
<comment type="catalytic activity">
    <reaction evidence="9 10">
        <text>tRNA(Gly) + glycine + ATP = glycyl-tRNA(Gly) + AMP + diphosphate</text>
        <dbReference type="Rhea" id="RHEA:16013"/>
        <dbReference type="Rhea" id="RHEA-COMP:9664"/>
        <dbReference type="Rhea" id="RHEA-COMP:9683"/>
        <dbReference type="ChEBI" id="CHEBI:30616"/>
        <dbReference type="ChEBI" id="CHEBI:33019"/>
        <dbReference type="ChEBI" id="CHEBI:57305"/>
        <dbReference type="ChEBI" id="CHEBI:78442"/>
        <dbReference type="ChEBI" id="CHEBI:78522"/>
        <dbReference type="ChEBI" id="CHEBI:456215"/>
        <dbReference type="EC" id="6.1.1.14"/>
    </reaction>
</comment>
<evidence type="ECO:0000313" key="13">
    <source>
        <dbReference type="Proteomes" id="UP000177905"/>
    </source>
</evidence>
<evidence type="ECO:0000256" key="10">
    <source>
        <dbReference type="HAMAP-Rule" id="MF_00255"/>
    </source>
</evidence>
<comment type="subcellular location">
    <subcellularLocation>
        <location evidence="1 10">Cytoplasm</location>
    </subcellularLocation>
</comment>
<dbReference type="PANTHER" id="PTHR30075:SF2">
    <property type="entry name" value="GLYCINE--TRNA LIGASE, CHLOROPLASTIC_MITOCHONDRIAL 2"/>
    <property type="match status" value="1"/>
</dbReference>
<dbReference type="GO" id="GO:0005829">
    <property type="term" value="C:cytosol"/>
    <property type="evidence" value="ECO:0007669"/>
    <property type="project" value="TreeGrafter"/>
</dbReference>
<dbReference type="InterPro" id="IPR008909">
    <property type="entry name" value="DALR_anticod-bd"/>
</dbReference>
<keyword evidence="3 10" id="KW-0963">Cytoplasm</keyword>
<dbReference type="SUPFAM" id="SSF109604">
    <property type="entry name" value="HD-domain/PDEase-like"/>
    <property type="match status" value="1"/>
</dbReference>
<dbReference type="GO" id="GO:0004820">
    <property type="term" value="F:glycine-tRNA ligase activity"/>
    <property type="evidence" value="ECO:0007669"/>
    <property type="project" value="UniProtKB-UniRule"/>
</dbReference>
<dbReference type="PANTHER" id="PTHR30075">
    <property type="entry name" value="GLYCYL-TRNA SYNTHETASE"/>
    <property type="match status" value="1"/>
</dbReference>
<dbReference type="Proteomes" id="UP000177905">
    <property type="component" value="Unassembled WGS sequence"/>
</dbReference>
<dbReference type="Pfam" id="PF05746">
    <property type="entry name" value="DALR_1"/>
    <property type="match status" value="1"/>
</dbReference>